<dbReference type="InterPro" id="IPR006350">
    <property type="entry name" value="Intron_endoG1"/>
</dbReference>
<comment type="cofactor">
    <cofactor evidence="1">
        <name>Mg(2+)</name>
        <dbReference type="ChEBI" id="CHEBI:18420"/>
    </cofactor>
</comment>
<dbReference type="KEGG" id="vg:18504319"/>
<reference evidence="4 5" key="1">
    <citation type="journal article" date="2014" name="Res. Microbiol.">
        <title>Characterization of Staphylococcus epidermidis phage vB_SepS_SEP9 - A unique member of the Siphoviridae family.</title>
        <authorList>
            <person name="Melo L.D."/>
            <person name="Sillankorva S."/>
            <person name="Ackermann H.W."/>
            <person name="Kropinski A.M."/>
            <person name="Azeredo J."/>
            <person name="Cerca N."/>
        </authorList>
    </citation>
    <scope>NUCLEOTIDE SEQUENCE [LARGE SCALE GENOMIC DNA]</scope>
</reference>
<dbReference type="NCBIfam" id="TIGR01453">
    <property type="entry name" value="grpIintron_endo"/>
    <property type="match status" value="1"/>
</dbReference>
<dbReference type="PROSITE" id="PS50164">
    <property type="entry name" value="GIY_YIG"/>
    <property type="match status" value="1"/>
</dbReference>
<evidence type="ECO:0000313" key="5">
    <source>
        <dbReference type="Proteomes" id="UP000019366"/>
    </source>
</evidence>
<dbReference type="GeneID" id="18504319"/>
<dbReference type="InterPro" id="IPR035901">
    <property type="entry name" value="GIY-YIG_endonuc_sf"/>
</dbReference>
<dbReference type="Proteomes" id="UP000019366">
    <property type="component" value="Segment"/>
</dbReference>
<sequence length="187" mass="22195">MVYNVYKIVCKINKKVYYGRSQEIEKRFRAHKNMLRKNEHRNMYLQDDWNKYGEENFEFVIIHEFHSLEESIEKEQYYIDKNLGIGYNIGGSKDGGDRMIHNPRREETLKLKSKIFSGKGNPMYGRKKSQKMLDSVKEANSKKVSINGVVFSSVTEAAKTYNIRVNTACYRLSSKTERFKNWFYINE</sequence>
<dbReference type="Gene3D" id="3.40.1440.10">
    <property type="entry name" value="GIY-YIG endonuclease"/>
    <property type="match status" value="1"/>
</dbReference>
<dbReference type="OrthoDB" id="38891at10239"/>
<dbReference type="EMBL" id="KF929199">
    <property type="protein sequence ID" value="AHG24002.1"/>
    <property type="molecule type" value="Genomic_DNA"/>
</dbReference>
<dbReference type="SUPFAM" id="SSF82771">
    <property type="entry name" value="GIY-YIG endonuclease"/>
    <property type="match status" value="1"/>
</dbReference>
<keyword evidence="5" id="KW-1185">Reference proteome</keyword>
<dbReference type="Pfam" id="PF01541">
    <property type="entry name" value="GIY-YIG"/>
    <property type="match status" value="1"/>
</dbReference>
<dbReference type="SUPFAM" id="SSF64496">
    <property type="entry name" value="DNA-binding domain of intron-encoded endonucleases"/>
    <property type="match status" value="1"/>
</dbReference>
<dbReference type="GO" id="GO:0004519">
    <property type="term" value="F:endonuclease activity"/>
    <property type="evidence" value="ECO:0007669"/>
    <property type="project" value="UniProtKB-KW"/>
</dbReference>
<accession>W5RVA1</accession>
<name>W5RVA1_9CAUD</name>
<keyword evidence="2" id="KW-0460">Magnesium</keyword>
<dbReference type="SMART" id="SM00465">
    <property type="entry name" value="GIYc"/>
    <property type="match status" value="1"/>
</dbReference>
<dbReference type="InterPro" id="IPR000305">
    <property type="entry name" value="GIY-YIG_endonuc"/>
</dbReference>
<dbReference type="Pfam" id="PF20987">
    <property type="entry name" value="I-TevI_DNA-bd"/>
    <property type="match status" value="1"/>
</dbReference>
<keyword evidence="4" id="KW-0255">Endonuclease</keyword>
<protein>
    <submittedName>
        <fullName evidence="4">Group I intron endonuclease</fullName>
    </submittedName>
</protein>
<proteinExistence type="predicted"/>
<keyword evidence="4" id="KW-0540">Nuclease</keyword>
<evidence type="ECO:0000259" key="3">
    <source>
        <dbReference type="PROSITE" id="PS50164"/>
    </source>
</evidence>
<evidence type="ECO:0000256" key="1">
    <source>
        <dbReference type="ARBA" id="ARBA00001946"/>
    </source>
</evidence>
<evidence type="ECO:0000313" key="4">
    <source>
        <dbReference type="EMBL" id="AHG24002.1"/>
    </source>
</evidence>
<gene>
    <name evidence="4" type="ORF">SEP9_080</name>
</gene>
<organism evidence="4 5">
    <name type="scientific">Staphylococcus phage vB_SepS_SEP9</name>
    <dbReference type="NCBI Taxonomy" id="1434319"/>
    <lineage>
        <taxon>Viruses</taxon>
        <taxon>Duplodnaviria</taxon>
        <taxon>Heunggongvirae</taxon>
        <taxon>Uroviricota</taxon>
        <taxon>Caudoviricetes</taxon>
        <taxon>Sextaecvirus</taxon>
        <taxon>Sextaecvirus SEP9</taxon>
    </lineage>
</organism>
<feature type="domain" description="GIY-YIG" evidence="3">
    <location>
        <begin position="1"/>
        <end position="89"/>
    </location>
</feature>
<dbReference type="RefSeq" id="YP_009007749.1">
    <property type="nucleotide sequence ID" value="NC_023582.1"/>
</dbReference>
<dbReference type="CDD" id="cd10437">
    <property type="entry name" value="GIY-YIG_HE_I-TevI_like"/>
    <property type="match status" value="1"/>
</dbReference>
<keyword evidence="4" id="KW-0378">Hydrolase</keyword>
<evidence type="ECO:0000256" key="2">
    <source>
        <dbReference type="ARBA" id="ARBA00022842"/>
    </source>
</evidence>
<dbReference type="InterPro" id="IPR048681">
    <property type="entry name" value="I-TevI_DNA-bd"/>
</dbReference>